<dbReference type="AlphaFoldDB" id="A0A1H4ALD8"/>
<dbReference type="InterPro" id="IPR041607">
    <property type="entry name" value="HU-HIG"/>
</dbReference>
<dbReference type="SUPFAM" id="SSF47729">
    <property type="entry name" value="IHF-like DNA-binding proteins"/>
    <property type="match status" value="1"/>
</dbReference>
<reference evidence="4 5" key="1">
    <citation type="submission" date="2016-10" db="EMBL/GenBank/DDBJ databases">
        <authorList>
            <person name="de Groot N.N."/>
        </authorList>
    </citation>
    <scope>NUCLEOTIDE SEQUENCE [LARGE SCALE GENOMIC DNA]</scope>
    <source>
        <strain evidence="4 5">D31d</strain>
    </source>
</reference>
<feature type="domain" description="HU" evidence="3">
    <location>
        <begin position="4"/>
        <end position="130"/>
    </location>
</feature>
<evidence type="ECO:0000313" key="4">
    <source>
        <dbReference type="EMBL" id="SEA36581.1"/>
    </source>
</evidence>
<dbReference type="Proteomes" id="UP000182257">
    <property type="component" value="Unassembled WGS sequence"/>
</dbReference>
<dbReference type="InterPro" id="IPR010992">
    <property type="entry name" value="IHF-like_DNA-bd_dom_sf"/>
</dbReference>
<evidence type="ECO:0000256" key="2">
    <source>
        <dbReference type="SAM" id="MobiDB-lite"/>
    </source>
</evidence>
<accession>A0A1H4ALD8</accession>
<proteinExistence type="predicted"/>
<feature type="region of interest" description="Disordered" evidence="2">
    <location>
        <begin position="142"/>
        <end position="180"/>
    </location>
</feature>
<dbReference type="EMBL" id="FNRF01000002">
    <property type="protein sequence ID" value="SEA36581.1"/>
    <property type="molecule type" value="Genomic_DNA"/>
</dbReference>
<sequence>MSKILYEVYQNDIKDSESAMYGKWYARLKSTETMTLTKMAKHISEHGSVFTEDVVEGVIKKFKTCLLELLLDSKKVKVAGLGTFYLTCECTKGGADKAEDFNVNQHLSALHIRFLPDQTAEDNLSSREFIKKAEFVNVKNLLSGSTDDSGENQENGSNTSGGGSTNTGGNTDGDDESYGD</sequence>
<evidence type="ECO:0000259" key="3">
    <source>
        <dbReference type="Pfam" id="PF18291"/>
    </source>
</evidence>
<name>A0A1H4ALD8_XYLRU</name>
<organism evidence="4 5">
    <name type="scientific">Xylanibacter ruminicola</name>
    <name type="common">Prevotella ruminicola</name>
    <dbReference type="NCBI Taxonomy" id="839"/>
    <lineage>
        <taxon>Bacteria</taxon>
        <taxon>Pseudomonadati</taxon>
        <taxon>Bacteroidota</taxon>
        <taxon>Bacteroidia</taxon>
        <taxon>Bacteroidales</taxon>
        <taxon>Prevotellaceae</taxon>
        <taxon>Xylanibacter</taxon>
    </lineage>
</organism>
<protein>
    <submittedName>
        <fullName evidence="4">DNA-binding protein, histone-like, putative</fullName>
    </submittedName>
</protein>
<keyword evidence="1 4" id="KW-0238">DNA-binding</keyword>
<evidence type="ECO:0000256" key="1">
    <source>
        <dbReference type="ARBA" id="ARBA00023125"/>
    </source>
</evidence>
<dbReference type="GO" id="GO:0003677">
    <property type="term" value="F:DNA binding"/>
    <property type="evidence" value="ECO:0007669"/>
    <property type="project" value="UniProtKB-KW"/>
</dbReference>
<dbReference type="RefSeq" id="WP_074760718.1">
    <property type="nucleotide sequence ID" value="NZ_FNRF01000002.1"/>
</dbReference>
<dbReference type="OrthoDB" id="1071520at2"/>
<dbReference type="Pfam" id="PF18291">
    <property type="entry name" value="HU-HIG"/>
    <property type="match status" value="1"/>
</dbReference>
<evidence type="ECO:0000313" key="5">
    <source>
        <dbReference type="Proteomes" id="UP000182257"/>
    </source>
</evidence>
<gene>
    <name evidence="4" type="ORF">SAMN05216462_1268</name>
</gene>